<reference evidence="1 2" key="1">
    <citation type="journal article" date="2018" name="Viruses">
        <title>Bacteriophage GC1, a Novel Tectivirus Infecting Gluconobacter Cerinus, an Acetic Acid Bacterium Associated with Wine-Making.</title>
        <authorList>
            <person name="Philippe C."/>
            <person name="Krupovic M."/>
            <person name="Jaomanjaka F."/>
            <person name="Claisse O."/>
            <person name="Petrel M."/>
            <person name="le Marrec C."/>
        </authorList>
    </citation>
    <scope>NUCLEOTIDE SEQUENCE [LARGE SCALE GENOMIC DNA]</scope>
</reference>
<evidence type="ECO:0000313" key="1">
    <source>
        <dbReference type="EMBL" id="ATS92583.1"/>
    </source>
</evidence>
<sequence>MSQASKIMAFLALAFVVFITAKGELPTYLGFFKIGDDTGSGENAVKNFGKKSGSSILGGFASAGISAIF</sequence>
<dbReference type="Proteomes" id="UP000241016">
    <property type="component" value="Segment"/>
</dbReference>
<gene>
    <name evidence="1" type="ORF">GC1_00015</name>
</gene>
<name>A0A2I5AR76_9VIRU</name>
<proteinExistence type="predicted"/>
<evidence type="ECO:0000313" key="2">
    <source>
        <dbReference type="Proteomes" id="UP000241016"/>
    </source>
</evidence>
<protein>
    <submittedName>
        <fullName evidence="1">Uncharacterized protein</fullName>
    </submittedName>
</protein>
<dbReference type="EMBL" id="MG159787">
    <property type="protein sequence ID" value="ATS92583.1"/>
    <property type="molecule type" value="Genomic_DNA"/>
</dbReference>
<organism evidence="1 2">
    <name type="scientific">Gluconobacter phage GC1</name>
    <dbReference type="NCBI Taxonomy" id="2047788"/>
    <lineage>
        <taxon>Viruses</taxon>
        <taxon>Varidnaviria</taxon>
        <taxon>Bamfordvirae</taxon>
        <taxon>Preplasmiviricota</taxon>
        <taxon>Prepoliviricotina</taxon>
        <taxon>Tectiliviricetes</taxon>
        <taxon>Kalamavirales</taxon>
        <taxon>Tectiviridae</taxon>
        <taxon>Gammatectivirus</taxon>
        <taxon>Gammatectivirus GC1</taxon>
    </lineage>
</organism>
<accession>A0A2I5AR76</accession>
<keyword evidence="2" id="KW-1185">Reference proteome</keyword>